<dbReference type="PANTHER" id="PTHR46844">
    <property type="entry name" value="SLR5058 PROTEIN"/>
    <property type="match status" value="1"/>
</dbReference>
<reference evidence="2" key="1">
    <citation type="submission" date="2021-02" db="EMBL/GenBank/DDBJ databases">
        <authorList>
            <person name="Nowell W R."/>
        </authorList>
    </citation>
    <scope>NUCLEOTIDE SEQUENCE</scope>
</reference>
<dbReference type="Gene3D" id="3.40.50.300">
    <property type="entry name" value="P-loop containing nucleotide triphosphate hydrolases"/>
    <property type="match status" value="1"/>
</dbReference>
<comment type="caution">
    <text evidence="2">The sequence shown here is derived from an EMBL/GenBank/DDBJ whole genome shotgun (WGS) entry which is preliminary data.</text>
</comment>
<dbReference type="EMBL" id="CAJNOE010002271">
    <property type="protein sequence ID" value="CAF1475861.1"/>
    <property type="molecule type" value="Genomic_DNA"/>
</dbReference>
<gene>
    <name evidence="2" type="ORF">IZO911_LOCUS43717</name>
    <name evidence="3" type="ORF">KXQ929_LOCUS35718</name>
</gene>
<dbReference type="InterPro" id="IPR016024">
    <property type="entry name" value="ARM-type_fold"/>
</dbReference>
<feature type="non-terminal residue" evidence="2">
    <location>
        <position position="1"/>
    </location>
</feature>
<dbReference type="Proteomes" id="UP000663868">
    <property type="component" value="Unassembled WGS sequence"/>
</dbReference>
<dbReference type="PROSITE" id="PS50837">
    <property type="entry name" value="NACHT"/>
    <property type="match status" value="1"/>
</dbReference>
<sequence>MDSRYFNNTYSEFENINRNPIFDYEDYPLLSIEEALEYVIFDIPRVMHYVKTAKNKCNHSSDILTLDESAAICLYSMPSLVYDHLNKALRAQNHNTLKPWLAFLKLFITALEKLPSIRATVWRGISDDGSLAFVENDVQYWWSVNSCSKAPDTIKPFLGESGTIFAIDVINGKDISTFSINFEEQEVILMPGSRVRRKNESLSLSDHIILHLEEITSLNDIQLKSKYLFETVKQNYLQNSRIERLINPVKSFSIEQSYINLSIVTSQEQYKRERELGSATYNDSMLSSYEEIYGTKNPIDVQNIFQSCQKETKQVLVFGRAGIGKSTFCRYITYQWAKGTYWSHYELLALIPLRRLTANRYPLIASGQNYSLINLLKKEVFSYELSEKENALLEKQFDSKKTLWILDGYDEIIQNVPGHLQELLEKLLKTPHHIITSRPYLNTLSYRVQMEITGFTDENISQYIQKFFDQMKDELDDTIIKSQTLMNYLKSNPNIWGVAHIPVNLELICSLCSNQDWSTTDQLSITTLYNMITEWLCRCYLKTSDVKILQLSEDELYERCKSELKFLEKLAFTAMENNTIIIRSTLLKKTLKDTNIITQDHPHILNIGILKSFTKQGVGTQIEMNKDYYFVHLSFQEYFAARYLIDNLKESSTKNTVEFIRDHKYNQRYAMVFIFMAGLLSENNETISLNIFWDHILQEPLDLVGLRYIELIIICLGETSSDSNFTRRNDFLLLIAAYMQYNLLAKNQIILQHLIQTLRKVPFVICEEIMINTLTGLLQSNEIIVKTEVLTFICSLNISNVPDRLINSISVLLNDNNDQVKMYACDTIGIIGEKALTLEIINKLVSLLEDKMDNVRRSACYSLGQMGEKVVTTEFISKLVNIFENKNYNIRSNALFILMKIPEKVITPEMISILVEALHAENECVRRNAYDVLIKITDKLTANEMIHKLMNLLEDTREDVIQNVCTLLGKIGEKAGIPDVINKLVVKALRHKSFQVREKLTSVAISKLILPLNGNDRYVSRDIAELIGKNLNSFEIISELGS</sequence>
<dbReference type="PANTHER" id="PTHR46844:SF1">
    <property type="entry name" value="SLR5058 PROTEIN"/>
    <property type="match status" value="1"/>
</dbReference>
<dbReference type="Proteomes" id="UP000663860">
    <property type="component" value="Unassembled WGS sequence"/>
</dbReference>
<dbReference type="Pfam" id="PF13646">
    <property type="entry name" value="HEAT_2"/>
    <property type="match status" value="1"/>
</dbReference>
<feature type="domain" description="NACHT" evidence="1">
    <location>
        <begin position="313"/>
        <end position="439"/>
    </location>
</feature>
<dbReference type="InterPro" id="IPR027417">
    <property type="entry name" value="P-loop_NTPase"/>
</dbReference>
<dbReference type="InterPro" id="IPR011989">
    <property type="entry name" value="ARM-like"/>
</dbReference>
<evidence type="ECO:0000313" key="4">
    <source>
        <dbReference type="Proteomes" id="UP000663860"/>
    </source>
</evidence>
<evidence type="ECO:0000313" key="2">
    <source>
        <dbReference type="EMBL" id="CAF1475861.1"/>
    </source>
</evidence>
<dbReference type="Pfam" id="PF12717">
    <property type="entry name" value="Cnd1"/>
    <property type="match status" value="1"/>
</dbReference>
<name>A0A815RE76_9BILA</name>
<accession>A0A815RE76</accession>
<dbReference type="InterPro" id="IPR032682">
    <property type="entry name" value="Cnd1_C"/>
</dbReference>
<dbReference type="Gene3D" id="1.25.10.10">
    <property type="entry name" value="Leucine-rich Repeat Variant"/>
    <property type="match status" value="1"/>
</dbReference>
<proteinExistence type="predicted"/>
<dbReference type="SUPFAM" id="SSF48371">
    <property type="entry name" value="ARM repeat"/>
    <property type="match status" value="1"/>
</dbReference>
<dbReference type="EMBL" id="CAJOBB010005273">
    <property type="protein sequence ID" value="CAF4122351.1"/>
    <property type="molecule type" value="Genomic_DNA"/>
</dbReference>
<dbReference type="PROSITE" id="PS51996">
    <property type="entry name" value="TR_MART"/>
    <property type="match status" value="1"/>
</dbReference>
<dbReference type="SUPFAM" id="SSF52540">
    <property type="entry name" value="P-loop containing nucleoside triphosphate hydrolases"/>
    <property type="match status" value="1"/>
</dbReference>
<organism evidence="2 4">
    <name type="scientific">Adineta steineri</name>
    <dbReference type="NCBI Taxonomy" id="433720"/>
    <lineage>
        <taxon>Eukaryota</taxon>
        <taxon>Metazoa</taxon>
        <taxon>Spiralia</taxon>
        <taxon>Gnathifera</taxon>
        <taxon>Rotifera</taxon>
        <taxon>Eurotatoria</taxon>
        <taxon>Bdelloidea</taxon>
        <taxon>Adinetida</taxon>
        <taxon>Adinetidae</taxon>
        <taxon>Adineta</taxon>
    </lineage>
</organism>
<dbReference type="AlphaFoldDB" id="A0A815RE76"/>
<evidence type="ECO:0000313" key="3">
    <source>
        <dbReference type="EMBL" id="CAF4122351.1"/>
    </source>
</evidence>
<dbReference type="Pfam" id="PF05729">
    <property type="entry name" value="NACHT"/>
    <property type="match status" value="1"/>
</dbReference>
<dbReference type="InterPro" id="IPR007111">
    <property type="entry name" value="NACHT_NTPase"/>
</dbReference>
<evidence type="ECO:0000259" key="1">
    <source>
        <dbReference type="PROSITE" id="PS50837"/>
    </source>
</evidence>
<protein>
    <recommendedName>
        <fullName evidence="1">NACHT domain-containing protein</fullName>
    </recommendedName>
</protein>
<dbReference type="Gene3D" id="3.90.176.10">
    <property type="entry name" value="Toxin ADP-ribosyltransferase, Chain A, domain 1"/>
    <property type="match status" value="1"/>
</dbReference>
<dbReference type="SUPFAM" id="SSF56399">
    <property type="entry name" value="ADP-ribosylation"/>
    <property type="match status" value="1"/>
</dbReference>